<feature type="transmembrane region" description="Helical" evidence="1">
    <location>
        <begin position="82"/>
        <end position="99"/>
    </location>
</feature>
<dbReference type="SUPFAM" id="SSF103473">
    <property type="entry name" value="MFS general substrate transporter"/>
    <property type="match status" value="1"/>
</dbReference>
<dbReference type="GO" id="GO:0016799">
    <property type="term" value="F:hydrolase activity, hydrolyzing N-glycosyl compounds"/>
    <property type="evidence" value="ECO:0007669"/>
    <property type="project" value="InterPro"/>
</dbReference>
<feature type="non-terminal residue" evidence="3">
    <location>
        <position position="1"/>
    </location>
</feature>
<protein>
    <recommendedName>
        <fullName evidence="2">Inosine/uridine-preferring nucleoside hydrolase domain-containing protein</fullName>
    </recommendedName>
</protein>
<sequence length="281" mass="31432">SFFKTMKMAIKQKNFMLAVFSYLTFMIAFGLMSMNTVNFIDDVLQEGQHIRSIGSILMLLSSFLTIPIWARLAKRIGHSNTYVIGLASYGVSLLLNLFIVNAFQFYLTSILNGISITLFLIMLSPVLADCYDEIDVKLITTSTDNTPLKAKLVAKFLEIVGRTDIPIGIGPQENHKKARLYPWIKDYELSRYPGTVHEKGMEVLCSTIMDSPEPLTLIAIGPLGTVAGALKMNPNITENSRFVGMHGSIRIGCRGSNSPHREYNVKKNIKACREVFQAPWE</sequence>
<keyword evidence="1" id="KW-1133">Transmembrane helix</keyword>
<reference evidence="3" key="1">
    <citation type="journal article" date="2014" name="Front. Microbiol.">
        <title>High frequency of phylogenetically diverse reductive dehalogenase-homologous genes in deep subseafloor sedimentary metagenomes.</title>
        <authorList>
            <person name="Kawai M."/>
            <person name="Futagami T."/>
            <person name="Toyoda A."/>
            <person name="Takaki Y."/>
            <person name="Nishi S."/>
            <person name="Hori S."/>
            <person name="Arai W."/>
            <person name="Tsubouchi T."/>
            <person name="Morono Y."/>
            <person name="Uchiyama I."/>
            <person name="Ito T."/>
            <person name="Fujiyama A."/>
            <person name="Inagaki F."/>
            <person name="Takami H."/>
        </authorList>
    </citation>
    <scope>NUCLEOTIDE SEQUENCE</scope>
    <source>
        <strain evidence="3">Expedition CK06-06</strain>
    </source>
</reference>
<dbReference type="Gene3D" id="3.90.245.10">
    <property type="entry name" value="Ribonucleoside hydrolase-like"/>
    <property type="match status" value="1"/>
</dbReference>
<keyword evidence="1" id="KW-0812">Transmembrane</keyword>
<feature type="domain" description="Inosine/uridine-preferring nucleoside hydrolase" evidence="2">
    <location>
        <begin position="131"/>
        <end position="279"/>
    </location>
</feature>
<feature type="transmembrane region" description="Helical" evidence="1">
    <location>
        <begin position="105"/>
        <end position="128"/>
    </location>
</feature>
<accession>X1GC26</accession>
<keyword evidence="1" id="KW-0472">Membrane</keyword>
<dbReference type="SUPFAM" id="SSF53590">
    <property type="entry name" value="Nucleoside hydrolase"/>
    <property type="match status" value="1"/>
</dbReference>
<organism evidence="3">
    <name type="scientific">marine sediment metagenome</name>
    <dbReference type="NCBI Taxonomy" id="412755"/>
    <lineage>
        <taxon>unclassified sequences</taxon>
        <taxon>metagenomes</taxon>
        <taxon>ecological metagenomes</taxon>
    </lineage>
</organism>
<dbReference type="EMBL" id="BARU01022263">
    <property type="protein sequence ID" value="GAH54777.1"/>
    <property type="molecule type" value="Genomic_DNA"/>
</dbReference>
<feature type="transmembrane region" description="Helical" evidence="1">
    <location>
        <begin position="52"/>
        <end position="70"/>
    </location>
</feature>
<dbReference type="InterPro" id="IPR036452">
    <property type="entry name" value="Ribo_hydro-like"/>
</dbReference>
<proteinExistence type="predicted"/>
<dbReference type="InterPro" id="IPR001910">
    <property type="entry name" value="Inosine/uridine_hydrolase_dom"/>
</dbReference>
<dbReference type="PANTHER" id="PTHR11328:SF24">
    <property type="entry name" value="MAJOR FACILITATOR SUPERFAMILY (MFS) PROFILE DOMAIN-CONTAINING PROTEIN"/>
    <property type="match status" value="1"/>
</dbReference>
<comment type="caution">
    <text evidence="3">The sequence shown here is derived from an EMBL/GenBank/DDBJ whole genome shotgun (WGS) entry which is preliminary data.</text>
</comment>
<dbReference type="Pfam" id="PF01156">
    <property type="entry name" value="IU_nuc_hydro"/>
    <property type="match status" value="1"/>
</dbReference>
<dbReference type="AlphaFoldDB" id="X1GC26"/>
<dbReference type="GO" id="GO:0005886">
    <property type="term" value="C:plasma membrane"/>
    <property type="evidence" value="ECO:0007669"/>
    <property type="project" value="TreeGrafter"/>
</dbReference>
<feature type="transmembrane region" description="Helical" evidence="1">
    <location>
        <begin position="14"/>
        <end position="32"/>
    </location>
</feature>
<feature type="non-terminal residue" evidence="3">
    <location>
        <position position="281"/>
    </location>
</feature>
<name>X1GC26_9ZZZZ</name>
<dbReference type="InterPro" id="IPR036259">
    <property type="entry name" value="MFS_trans_sf"/>
</dbReference>
<evidence type="ECO:0000313" key="3">
    <source>
        <dbReference type="EMBL" id="GAH54777.1"/>
    </source>
</evidence>
<evidence type="ECO:0000259" key="2">
    <source>
        <dbReference type="Pfam" id="PF01156"/>
    </source>
</evidence>
<evidence type="ECO:0000256" key="1">
    <source>
        <dbReference type="SAM" id="Phobius"/>
    </source>
</evidence>
<dbReference type="GO" id="GO:0015293">
    <property type="term" value="F:symporter activity"/>
    <property type="evidence" value="ECO:0007669"/>
    <property type="project" value="InterPro"/>
</dbReference>
<dbReference type="PANTHER" id="PTHR11328">
    <property type="entry name" value="MAJOR FACILITATOR SUPERFAMILY DOMAIN-CONTAINING PROTEIN"/>
    <property type="match status" value="1"/>
</dbReference>
<dbReference type="GO" id="GO:0008643">
    <property type="term" value="P:carbohydrate transport"/>
    <property type="evidence" value="ECO:0007669"/>
    <property type="project" value="InterPro"/>
</dbReference>
<dbReference type="InterPro" id="IPR039672">
    <property type="entry name" value="MFS_2"/>
</dbReference>
<gene>
    <name evidence="3" type="ORF">S03H2_36291</name>
</gene>